<reference evidence="1 2" key="1">
    <citation type="submission" date="2016-03" db="EMBL/GenBank/DDBJ databases">
        <title>Acetic acid bacteria sequencing.</title>
        <authorList>
            <person name="Brandt J."/>
            <person name="Jakob F."/>
            <person name="Vogel R.F."/>
        </authorList>
    </citation>
    <scope>NUCLEOTIDE SEQUENCE [LARGE SCALE GENOMIC DNA]</scope>
    <source>
        <strain evidence="1 2">NBRC 101099</strain>
    </source>
</reference>
<dbReference type="KEGG" id="nch:A0U93_02775"/>
<dbReference type="Gene3D" id="2.40.40.10">
    <property type="entry name" value="RlpA-like domain"/>
    <property type="match status" value="1"/>
</dbReference>
<dbReference type="InterPro" id="IPR009009">
    <property type="entry name" value="RlpA-like_DPBB"/>
</dbReference>
<proteinExistence type="predicted"/>
<gene>
    <name evidence="1" type="ORF">A0U93_02775</name>
</gene>
<name>A0A1U9KMP8_9PROT</name>
<dbReference type="EMBL" id="CP014691">
    <property type="protein sequence ID" value="AQS87038.1"/>
    <property type="molecule type" value="Genomic_DNA"/>
</dbReference>
<dbReference type="STRING" id="320497.A0U93_02775"/>
<dbReference type="CDD" id="cd22268">
    <property type="entry name" value="DPBB_RlpA-like"/>
    <property type="match status" value="1"/>
</dbReference>
<organism evidence="1 2">
    <name type="scientific">Neoasaia chiangmaiensis</name>
    <dbReference type="NCBI Taxonomy" id="320497"/>
    <lineage>
        <taxon>Bacteria</taxon>
        <taxon>Pseudomonadati</taxon>
        <taxon>Pseudomonadota</taxon>
        <taxon>Alphaproteobacteria</taxon>
        <taxon>Acetobacterales</taxon>
        <taxon>Acetobacteraceae</taxon>
        <taxon>Neoasaia</taxon>
    </lineage>
</organism>
<dbReference type="Pfam" id="PF03330">
    <property type="entry name" value="DPBB_1"/>
    <property type="match status" value="1"/>
</dbReference>
<keyword evidence="2" id="KW-1185">Reference proteome</keyword>
<accession>A0A1U9KMP8</accession>
<dbReference type="PROSITE" id="PS51257">
    <property type="entry name" value="PROKAR_LIPOPROTEIN"/>
    <property type="match status" value="1"/>
</dbReference>
<sequence>MRKLPACGFLCVIALASCHRAAPPLPPAHPHYVIGGGWQGGGNWFYPAESFSLRQTGLAILEANQTPHVTADGEVWSANSMTGAHQTLQLPAIVSVRNLANGRTVRIRLNERGPDNAGRILAVTPQVAAVLGIGHDPAPIELTVDEEASRAIAQASPDAPRLDVSAAPRGDVVAQSLDGGIAQTVGEHQTGVVSTPGGLRLSELPVRYTQGYAMPVAYNVTLGDFSGHGAADGVARRCGGDVRRISGNDPGLNWQARLGPYQTIAQADQALAQARSCGIAGARIVVE</sequence>
<dbReference type="AlphaFoldDB" id="A0A1U9KMP8"/>
<evidence type="ECO:0000313" key="2">
    <source>
        <dbReference type="Proteomes" id="UP000188604"/>
    </source>
</evidence>
<dbReference type="Proteomes" id="UP000188604">
    <property type="component" value="Chromosome"/>
</dbReference>
<dbReference type="PANTHER" id="PTHR34183:SF1">
    <property type="entry name" value="ENDOLYTIC PEPTIDOGLYCAN TRANSGLYCOSYLASE RLPA"/>
    <property type="match status" value="1"/>
</dbReference>
<dbReference type="PANTHER" id="PTHR34183">
    <property type="entry name" value="ENDOLYTIC PEPTIDOGLYCAN TRANSGLYCOSYLASE RLPA"/>
    <property type="match status" value="1"/>
</dbReference>
<dbReference type="InterPro" id="IPR036908">
    <property type="entry name" value="RlpA-like_sf"/>
</dbReference>
<evidence type="ECO:0000313" key="1">
    <source>
        <dbReference type="EMBL" id="AQS87038.1"/>
    </source>
</evidence>
<protein>
    <submittedName>
        <fullName evidence="1">Uncharacterized protein</fullName>
    </submittedName>
</protein>